<evidence type="ECO:0000313" key="3">
    <source>
        <dbReference type="EMBL" id="MBJ3807718.1"/>
    </source>
</evidence>
<evidence type="ECO:0000313" key="4">
    <source>
        <dbReference type="Proteomes" id="UP000634780"/>
    </source>
</evidence>
<feature type="compositionally biased region" description="Polar residues" evidence="1">
    <location>
        <begin position="13"/>
        <end position="25"/>
    </location>
</feature>
<organism evidence="3 4">
    <name type="scientific">Streptomyces flavofungini</name>
    <dbReference type="NCBI Taxonomy" id="68200"/>
    <lineage>
        <taxon>Bacteria</taxon>
        <taxon>Bacillati</taxon>
        <taxon>Actinomycetota</taxon>
        <taxon>Actinomycetes</taxon>
        <taxon>Kitasatosporales</taxon>
        <taxon>Streptomycetaceae</taxon>
        <taxon>Streptomyces</taxon>
    </lineage>
</organism>
<sequence length="391" mass="40825">MDRARPRRHSDLMETSGQGPVQTVPTSASTSAAFEALVRTEFTARTTYLNSASTGLLPGRAVRAMHEATLSVAEGRPADMFADVEAARAAFARLVGVAPSRVAVGASVAVYSGLVAASLPAGAEVLTAEGDFSSTVNPFHVRGDLKVRTVPLERIAESVRPGTALVAVSAAQSADGRIVDLPALRAATRGHGARLYLDASQATGWLDLVEHIADVDFLSSVAFKWLTCPRGVAFFVVPDGPEDPGAPAAFGGVPPLFAGWVAGERPWDSCYGPITELARSARRFDESPSLFAYAGARHSLAVIEELGVAAIRAHDLALADRFRAGLAALGHEPVAAPGSPIVSVPGLGFRQAELSAAGIEVSDRAGQLRAAFHLYNTEADVDRLLEALGES</sequence>
<dbReference type="PANTHER" id="PTHR43586">
    <property type="entry name" value="CYSTEINE DESULFURASE"/>
    <property type="match status" value="1"/>
</dbReference>
<dbReference type="Proteomes" id="UP000634780">
    <property type="component" value="Unassembled WGS sequence"/>
</dbReference>
<dbReference type="SUPFAM" id="SSF53383">
    <property type="entry name" value="PLP-dependent transferases"/>
    <property type="match status" value="1"/>
</dbReference>
<accession>A0ABS0X3F9</accession>
<dbReference type="GO" id="GO:0008483">
    <property type="term" value="F:transaminase activity"/>
    <property type="evidence" value="ECO:0007669"/>
    <property type="project" value="UniProtKB-KW"/>
</dbReference>
<proteinExistence type="predicted"/>
<dbReference type="InterPro" id="IPR000192">
    <property type="entry name" value="Aminotrans_V_dom"/>
</dbReference>
<comment type="caution">
    <text evidence="3">The sequence shown here is derived from an EMBL/GenBank/DDBJ whole genome shotgun (WGS) entry which is preliminary data.</text>
</comment>
<keyword evidence="3" id="KW-0808">Transferase</keyword>
<dbReference type="InterPro" id="IPR015424">
    <property type="entry name" value="PyrdxlP-dep_Trfase"/>
</dbReference>
<keyword evidence="4" id="KW-1185">Reference proteome</keyword>
<evidence type="ECO:0000259" key="2">
    <source>
        <dbReference type="Pfam" id="PF00266"/>
    </source>
</evidence>
<dbReference type="EMBL" id="JAEKOZ010000005">
    <property type="protein sequence ID" value="MBJ3807718.1"/>
    <property type="molecule type" value="Genomic_DNA"/>
</dbReference>
<dbReference type="PANTHER" id="PTHR43586:SF21">
    <property type="entry name" value="PYRIDOXAL PHOSPHATE (PLP)-DEPENDENT ASPARTATE AMINOTRANSFERASE SUPERFAMILY"/>
    <property type="match status" value="1"/>
</dbReference>
<evidence type="ECO:0000256" key="1">
    <source>
        <dbReference type="SAM" id="MobiDB-lite"/>
    </source>
</evidence>
<keyword evidence="3" id="KW-0032">Aminotransferase</keyword>
<feature type="region of interest" description="Disordered" evidence="1">
    <location>
        <begin position="1"/>
        <end position="25"/>
    </location>
</feature>
<name>A0ABS0X3F9_9ACTN</name>
<reference evidence="3 4" key="1">
    <citation type="submission" date="2020-12" db="EMBL/GenBank/DDBJ databases">
        <title>Streptomyces typhae sp. nov., a novel endophytic actinomycete isolated from the root of cattail pollen (Typha angustifolia L.).</title>
        <authorList>
            <person name="Peng C."/>
            <person name="Liu C."/>
        </authorList>
    </citation>
    <scope>NUCLEOTIDE SEQUENCE [LARGE SCALE GENOMIC DNA]</scope>
    <source>
        <strain evidence="3 4">JCM 4753</strain>
    </source>
</reference>
<dbReference type="Gene3D" id="3.90.1150.10">
    <property type="entry name" value="Aspartate Aminotransferase, domain 1"/>
    <property type="match status" value="1"/>
</dbReference>
<protein>
    <submittedName>
        <fullName evidence="3">Aminotransferase class V-fold PLP-dependent enzyme</fullName>
    </submittedName>
</protein>
<dbReference type="InterPro" id="IPR015421">
    <property type="entry name" value="PyrdxlP-dep_Trfase_major"/>
</dbReference>
<dbReference type="Gene3D" id="3.40.640.10">
    <property type="entry name" value="Type I PLP-dependent aspartate aminotransferase-like (Major domain)"/>
    <property type="match status" value="1"/>
</dbReference>
<feature type="compositionally biased region" description="Basic and acidic residues" evidence="1">
    <location>
        <begin position="1"/>
        <end position="12"/>
    </location>
</feature>
<dbReference type="InterPro" id="IPR015422">
    <property type="entry name" value="PyrdxlP-dep_Trfase_small"/>
</dbReference>
<dbReference type="Pfam" id="PF00266">
    <property type="entry name" value="Aminotran_5"/>
    <property type="match status" value="1"/>
</dbReference>
<gene>
    <name evidence="3" type="ORF">JGB26_11415</name>
</gene>
<feature type="domain" description="Aminotransferase class V" evidence="2">
    <location>
        <begin position="48"/>
        <end position="384"/>
    </location>
</feature>